<name>A0AAV5FIS6_ELECO</name>
<evidence type="ECO:0000313" key="3">
    <source>
        <dbReference type="Proteomes" id="UP001054889"/>
    </source>
</evidence>
<keyword evidence="1" id="KW-0175">Coiled coil</keyword>
<evidence type="ECO:0000256" key="1">
    <source>
        <dbReference type="SAM" id="Coils"/>
    </source>
</evidence>
<comment type="caution">
    <text evidence="2">The sequence shown here is derived from an EMBL/GenBank/DDBJ whole genome shotgun (WGS) entry which is preliminary data.</text>
</comment>
<dbReference type="Proteomes" id="UP001054889">
    <property type="component" value="Unassembled WGS sequence"/>
</dbReference>
<accession>A0AAV5FIS6</accession>
<evidence type="ECO:0000313" key="2">
    <source>
        <dbReference type="EMBL" id="GJN35683.1"/>
    </source>
</evidence>
<gene>
    <name evidence="2" type="primary">gb24481</name>
    <name evidence="2" type="ORF">PR202_gb24481</name>
</gene>
<keyword evidence="3" id="KW-1185">Reference proteome</keyword>
<protein>
    <submittedName>
        <fullName evidence="2">Uncharacterized protein</fullName>
    </submittedName>
</protein>
<proteinExistence type="predicted"/>
<dbReference type="EMBL" id="BQKI01000088">
    <property type="protein sequence ID" value="GJN35683.1"/>
    <property type="molecule type" value="Genomic_DNA"/>
</dbReference>
<dbReference type="AlphaFoldDB" id="A0AAV5FIS6"/>
<feature type="coiled-coil region" evidence="1">
    <location>
        <begin position="30"/>
        <end position="66"/>
    </location>
</feature>
<organism evidence="2 3">
    <name type="scientific">Eleusine coracana subsp. coracana</name>
    <dbReference type="NCBI Taxonomy" id="191504"/>
    <lineage>
        <taxon>Eukaryota</taxon>
        <taxon>Viridiplantae</taxon>
        <taxon>Streptophyta</taxon>
        <taxon>Embryophyta</taxon>
        <taxon>Tracheophyta</taxon>
        <taxon>Spermatophyta</taxon>
        <taxon>Magnoliopsida</taxon>
        <taxon>Liliopsida</taxon>
        <taxon>Poales</taxon>
        <taxon>Poaceae</taxon>
        <taxon>PACMAD clade</taxon>
        <taxon>Chloridoideae</taxon>
        <taxon>Cynodonteae</taxon>
        <taxon>Eleusininae</taxon>
        <taxon>Eleusine</taxon>
    </lineage>
</organism>
<sequence>MVAHVILRFLASSPGGSGGGGLSSAGDRAVSELNRQYGELRALLDAEKARQERAEEAARRERAARSPAMAWIDADLGAMGRDELAAFLNALEGVRDAVALSADQLLRDALLVGRRGRPGTTTQIDFGNAMFHQLQLPPGFVDPQGGFAHAILGPSF</sequence>
<reference evidence="2" key="2">
    <citation type="submission" date="2021-12" db="EMBL/GenBank/DDBJ databases">
        <title>Resequencing data analysis of finger millet.</title>
        <authorList>
            <person name="Hatakeyama M."/>
            <person name="Aluri S."/>
            <person name="Balachadran M.T."/>
            <person name="Sivarajan S.R."/>
            <person name="Poveda L."/>
            <person name="Shimizu-Inatsugi R."/>
            <person name="Schlapbach R."/>
            <person name="Sreeman S.M."/>
            <person name="Shimizu K.K."/>
        </authorList>
    </citation>
    <scope>NUCLEOTIDE SEQUENCE</scope>
</reference>
<reference evidence="2" key="1">
    <citation type="journal article" date="2018" name="DNA Res.">
        <title>Multiple hybrid de novo genome assembly of finger millet, an orphan allotetraploid crop.</title>
        <authorList>
            <person name="Hatakeyama M."/>
            <person name="Aluri S."/>
            <person name="Balachadran M.T."/>
            <person name="Sivarajan S.R."/>
            <person name="Patrignani A."/>
            <person name="Gruter S."/>
            <person name="Poveda L."/>
            <person name="Shimizu-Inatsugi R."/>
            <person name="Baeten J."/>
            <person name="Francoijs K.J."/>
            <person name="Nataraja K.N."/>
            <person name="Reddy Y.A.N."/>
            <person name="Phadnis S."/>
            <person name="Ravikumar R.L."/>
            <person name="Schlapbach R."/>
            <person name="Sreeman S.M."/>
            <person name="Shimizu K.K."/>
        </authorList>
    </citation>
    <scope>NUCLEOTIDE SEQUENCE</scope>
</reference>